<keyword evidence="3 6" id="KW-1133">Transmembrane helix</keyword>
<keyword evidence="4 6" id="KW-0472">Membrane</keyword>
<keyword evidence="9" id="KW-1185">Reference proteome</keyword>
<comment type="subcellular location">
    <subcellularLocation>
        <location evidence="1">Membrane</location>
        <topology evidence="1">Single-pass membrane protein</topology>
    </subcellularLocation>
</comment>
<feature type="compositionally biased region" description="Acidic residues" evidence="5">
    <location>
        <begin position="60"/>
        <end position="69"/>
    </location>
</feature>
<gene>
    <name evidence="8" type="ORF">DLAC_07646</name>
</gene>
<proteinExistence type="predicted"/>
<dbReference type="OrthoDB" id="10039147at2759"/>
<dbReference type="GO" id="GO:0016020">
    <property type="term" value="C:membrane"/>
    <property type="evidence" value="ECO:0007669"/>
    <property type="project" value="UniProtKB-SubCell"/>
</dbReference>
<evidence type="ECO:0000256" key="5">
    <source>
        <dbReference type="SAM" id="MobiDB-lite"/>
    </source>
</evidence>
<dbReference type="InterPro" id="IPR012879">
    <property type="entry name" value="CCDC47"/>
</dbReference>
<sequence length="399" mass="46156">MTNSKLLLLIVLLLTTLITITISQKVNLNDIGVYPKEYDQDEFEGFEVKKPVQEEHVEETSTENVDESSTDEKMPLKVEKPKGPQHYYMEIGFIIFLVAYAVNFYIGANANRELIKAWGKKFQPLFIDNFAKNGNRDLFTIQKADNNTYQVVSSGRLNCFGMQVTLNLKKRQDLLYCLLDLVGYQEPDKMTIEIAVNNTMDPLIFAVIRNKALKKFKSDHQDVDLYCSKYGSTNLSNNYAVLCDTDVLPSLFLKNEVIDVLNNSESLVESILFSDHSPINEKYPKVIQGVFKFKKSEFDKLYKLGEMMMHYIDLVATTPLPKPYKQQAEKLRLKAKEQSIKQKHSERQEEAQRKKYEKLQKEKEAASKMTPEQQRKYDEKEHKRQLKKKSGKFAKVVVG</sequence>
<feature type="compositionally biased region" description="Basic residues" evidence="5">
    <location>
        <begin position="383"/>
        <end position="392"/>
    </location>
</feature>
<evidence type="ECO:0000256" key="7">
    <source>
        <dbReference type="SAM" id="SignalP"/>
    </source>
</evidence>
<feature type="transmembrane region" description="Helical" evidence="6">
    <location>
        <begin position="87"/>
        <end position="106"/>
    </location>
</feature>
<evidence type="ECO:0000256" key="3">
    <source>
        <dbReference type="ARBA" id="ARBA00022989"/>
    </source>
</evidence>
<dbReference type="OMA" id="MHLVRDM"/>
<dbReference type="GO" id="GO:0032469">
    <property type="term" value="P:endoplasmic reticulum calcium ion homeostasis"/>
    <property type="evidence" value="ECO:0007669"/>
    <property type="project" value="InterPro"/>
</dbReference>
<evidence type="ECO:0000256" key="2">
    <source>
        <dbReference type="ARBA" id="ARBA00022692"/>
    </source>
</evidence>
<evidence type="ECO:0000256" key="1">
    <source>
        <dbReference type="ARBA" id="ARBA00004167"/>
    </source>
</evidence>
<dbReference type="Pfam" id="PF07946">
    <property type="entry name" value="CCDC47"/>
    <property type="match status" value="1"/>
</dbReference>
<evidence type="ECO:0000256" key="6">
    <source>
        <dbReference type="SAM" id="Phobius"/>
    </source>
</evidence>
<accession>A0A151ZD18</accession>
<feature type="region of interest" description="Disordered" evidence="5">
    <location>
        <begin position="335"/>
        <end position="399"/>
    </location>
</feature>
<dbReference type="Proteomes" id="UP000076078">
    <property type="component" value="Unassembled WGS sequence"/>
</dbReference>
<evidence type="ECO:0000256" key="4">
    <source>
        <dbReference type="ARBA" id="ARBA00023136"/>
    </source>
</evidence>
<feature type="signal peptide" evidence="7">
    <location>
        <begin position="1"/>
        <end position="23"/>
    </location>
</feature>
<dbReference type="PANTHER" id="PTHR12883:SF0">
    <property type="entry name" value="PAT COMPLEX SUBUNIT CCDC47"/>
    <property type="match status" value="1"/>
</dbReference>
<dbReference type="EMBL" id="LODT01000034">
    <property type="protein sequence ID" value="KYQ91843.1"/>
    <property type="molecule type" value="Genomic_DNA"/>
</dbReference>
<dbReference type="FunCoup" id="A0A151ZD18">
    <property type="interactions" value="448"/>
</dbReference>
<keyword evidence="7" id="KW-0732">Signal</keyword>
<feature type="region of interest" description="Disordered" evidence="5">
    <location>
        <begin position="53"/>
        <end position="77"/>
    </location>
</feature>
<feature type="chain" id="PRO_5007593138" evidence="7">
    <location>
        <begin position="24"/>
        <end position="399"/>
    </location>
</feature>
<dbReference type="InParanoid" id="A0A151ZD18"/>
<protein>
    <submittedName>
        <fullName evidence="8">DUF1682 family protein</fullName>
    </submittedName>
</protein>
<evidence type="ECO:0000313" key="9">
    <source>
        <dbReference type="Proteomes" id="UP000076078"/>
    </source>
</evidence>
<dbReference type="PANTHER" id="PTHR12883">
    <property type="entry name" value="ADIPOCYTE-SPECIFIC PROTEIN 4-RELATED"/>
    <property type="match status" value="1"/>
</dbReference>
<dbReference type="STRING" id="361077.A0A151ZD18"/>
<dbReference type="GO" id="GO:0005783">
    <property type="term" value="C:endoplasmic reticulum"/>
    <property type="evidence" value="ECO:0007669"/>
    <property type="project" value="InterPro"/>
</dbReference>
<keyword evidence="2 6" id="KW-0812">Transmembrane</keyword>
<reference evidence="8 9" key="1">
    <citation type="submission" date="2015-12" db="EMBL/GenBank/DDBJ databases">
        <title>Dictyostelia acquired genes for synthesis and detection of signals that induce cell-type specialization by lateral gene transfer from prokaryotes.</title>
        <authorList>
            <person name="Gloeckner G."/>
            <person name="Schaap P."/>
        </authorList>
    </citation>
    <scope>NUCLEOTIDE SEQUENCE [LARGE SCALE GENOMIC DNA]</scope>
    <source>
        <strain evidence="8 9">TK</strain>
    </source>
</reference>
<feature type="compositionally biased region" description="Basic and acidic residues" evidence="5">
    <location>
        <begin position="335"/>
        <end position="366"/>
    </location>
</feature>
<comment type="caution">
    <text evidence="8">The sequence shown here is derived from an EMBL/GenBank/DDBJ whole genome shotgun (WGS) entry which is preliminary data.</text>
</comment>
<feature type="compositionally biased region" description="Basic and acidic residues" evidence="5">
    <location>
        <begin position="373"/>
        <end position="382"/>
    </location>
</feature>
<name>A0A151ZD18_TIELA</name>
<dbReference type="GO" id="GO:0005509">
    <property type="term" value="F:calcium ion binding"/>
    <property type="evidence" value="ECO:0007669"/>
    <property type="project" value="InterPro"/>
</dbReference>
<evidence type="ECO:0000313" key="8">
    <source>
        <dbReference type="EMBL" id="KYQ91843.1"/>
    </source>
</evidence>
<dbReference type="AlphaFoldDB" id="A0A151ZD18"/>
<organism evidence="8 9">
    <name type="scientific">Tieghemostelium lacteum</name>
    <name type="common">Slime mold</name>
    <name type="synonym">Dictyostelium lacteum</name>
    <dbReference type="NCBI Taxonomy" id="361077"/>
    <lineage>
        <taxon>Eukaryota</taxon>
        <taxon>Amoebozoa</taxon>
        <taxon>Evosea</taxon>
        <taxon>Eumycetozoa</taxon>
        <taxon>Dictyostelia</taxon>
        <taxon>Dictyosteliales</taxon>
        <taxon>Raperosteliaceae</taxon>
        <taxon>Tieghemostelium</taxon>
    </lineage>
</organism>